<dbReference type="GO" id="GO:0016787">
    <property type="term" value="F:hydrolase activity"/>
    <property type="evidence" value="ECO:0007669"/>
    <property type="project" value="UniProtKB-ARBA"/>
</dbReference>
<comment type="caution">
    <text evidence="1">The sequence shown here is derived from an EMBL/GenBank/DDBJ whole genome shotgun (WGS) entry which is preliminary data.</text>
</comment>
<name>A0A3E1NPR1_9BACT</name>
<evidence type="ECO:0000313" key="2">
    <source>
        <dbReference type="Proteomes" id="UP000261284"/>
    </source>
</evidence>
<dbReference type="Pfam" id="PF01663">
    <property type="entry name" value="Phosphodiest"/>
    <property type="match status" value="1"/>
</dbReference>
<dbReference type="Proteomes" id="UP000261284">
    <property type="component" value="Unassembled WGS sequence"/>
</dbReference>
<dbReference type="InterPro" id="IPR002591">
    <property type="entry name" value="Phosphodiest/P_Trfase"/>
</dbReference>
<dbReference type="InterPro" id="IPR017850">
    <property type="entry name" value="Alkaline_phosphatase_core_sf"/>
</dbReference>
<dbReference type="OrthoDB" id="279982at2"/>
<keyword evidence="2" id="KW-1185">Reference proteome</keyword>
<evidence type="ECO:0000313" key="1">
    <source>
        <dbReference type="EMBL" id="RFM29778.1"/>
    </source>
</evidence>
<reference evidence="1 2" key="1">
    <citation type="submission" date="2018-08" db="EMBL/GenBank/DDBJ databases">
        <title>Chitinophagaceae sp. K23C18032701, a novel bacterium isolated from forest soil.</title>
        <authorList>
            <person name="Wang C."/>
        </authorList>
    </citation>
    <scope>NUCLEOTIDE SEQUENCE [LARGE SCALE GENOMIC DNA]</scope>
    <source>
        <strain evidence="1 2">K23C18032701</strain>
    </source>
</reference>
<sequence>MKRYLYTTLLTAGLALLAMQTYSQKIQRVIVLGLDGFSVPGFKAARHPHIDSLFANGAISLTTRPVMPSVTLPNWTSHLTGSGPEEHGVTANDWLLDKHPLQPIAQDADGYYPSIFKVLKEQVKNVQIGYYYNWKELINSMNRKYIDEASFEDSDRFAGNYQKAVNFVVQHKAQPTFVFLYSVHTDHAGHKYHWMSPEYIAAIEHADSAIGAFVNELKAQRTFEGTHFLLITDHGGNPVTGHGGVSMDEMQVPWAVTGPKIKTVGVVDTYNSNKNTALVIAKIFGVSQLPSCWTGVVPTGIFK</sequence>
<organism evidence="1 2">
    <name type="scientific">Deminuibacter soli</name>
    <dbReference type="NCBI Taxonomy" id="2291815"/>
    <lineage>
        <taxon>Bacteria</taxon>
        <taxon>Pseudomonadati</taxon>
        <taxon>Bacteroidota</taxon>
        <taxon>Chitinophagia</taxon>
        <taxon>Chitinophagales</taxon>
        <taxon>Chitinophagaceae</taxon>
        <taxon>Deminuibacter</taxon>
    </lineage>
</organism>
<dbReference type="Gene3D" id="3.40.720.10">
    <property type="entry name" value="Alkaline Phosphatase, subunit A"/>
    <property type="match status" value="1"/>
</dbReference>
<dbReference type="PANTHER" id="PTHR10151">
    <property type="entry name" value="ECTONUCLEOTIDE PYROPHOSPHATASE/PHOSPHODIESTERASE"/>
    <property type="match status" value="1"/>
</dbReference>
<dbReference type="PANTHER" id="PTHR10151:SF120">
    <property type="entry name" value="BIS(5'-ADENOSYL)-TRIPHOSPHATASE"/>
    <property type="match status" value="1"/>
</dbReference>
<gene>
    <name evidence="1" type="ORF">DXN05_02025</name>
</gene>
<dbReference type="RefSeq" id="WP_116845534.1">
    <property type="nucleotide sequence ID" value="NZ_QTJU01000001.1"/>
</dbReference>
<dbReference type="EMBL" id="QTJU01000001">
    <property type="protein sequence ID" value="RFM29778.1"/>
    <property type="molecule type" value="Genomic_DNA"/>
</dbReference>
<protein>
    <submittedName>
        <fullName evidence="1">Nucleotide pyrophosphatase</fullName>
    </submittedName>
</protein>
<accession>A0A3E1NPR1</accession>
<proteinExistence type="predicted"/>
<dbReference type="SUPFAM" id="SSF53649">
    <property type="entry name" value="Alkaline phosphatase-like"/>
    <property type="match status" value="1"/>
</dbReference>
<dbReference type="AlphaFoldDB" id="A0A3E1NPR1"/>